<dbReference type="GO" id="GO:0000719">
    <property type="term" value="P:photoreactive repair"/>
    <property type="evidence" value="ECO:0007669"/>
    <property type="project" value="TreeGrafter"/>
</dbReference>
<dbReference type="InterPro" id="IPR006050">
    <property type="entry name" value="DNA_photolyase_N"/>
</dbReference>
<dbReference type="STRING" id="307507.A0A2V0P296"/>
<comment type="similarity">
    <text evidence="1">Belongs to the DNA photolyase class-1 family.</text>
</comment>
<feature type="binding site" evidence="2">
    <location>
        <begin position="385"/>
        <end position="389"/>
    </location>
    <ligand>
        <name>FAD</name>
        <dbReference type="ChEBI" id="CHEBI:57692"/>
    </ligand>
</feature>
<evidence type="ECO:0000259" key="4">
    <source>
        <dbReference type="Pfam" id="PF00875"/>
    </source>
</evidence>
<organism evidence="5 6">
    <name type="scientific">Raphidocelis subcapitata</name>
    <dbReference type="NCBI Taxonomy" id="307507"/>
    <lineage>
        <taxon>Eukaryota</taxon>
        <taxon>Viridiplantae</taxon>
        <taxon>Chlorophyta</taxon>
        <taxon>core chlorophytes</taxon>
        <taxon>Chlorophyceae</taxon>
        <taxon>CS clade</taxon>
        <taxon>Sphaeropleales</taxon>
        <taxon>Selenastraceae</taxon>
        <taxon>Raphidocelis</taxon>
    </lineage>
</organism>
<feature type="compositionally biased region" description="Low complexity" evidence="3">
    <location>
        <begin position="1"/>
        <end position="18"/>
    </location>
</feature>
<proteinExistence type="inferred from homology"/>
<dbReference type="SUPFAM" id="SSF48173">
    <property type="entry name" value="Cryptochrome/photolyase FAD-binding domain"/>
    <property type="match status" value="1"/>
</dbReference>
<keyword evidence="6" id="KW-1185">Reference proteome</keyword>
<dbReference type="InterPro" id="IPR036134">
    <property type="entry name" value="Crypto/Photolyase_FAD-like_sf"/>
</dbReference>
<protein>
    <recommendedName>
        <fullName evidence="4">Photolyase/cryptochrome alpha/beta domain-containing protein</fullName>
    </recommendedName>
</protein>
<name>A0A2V0P296_9CHLO</name>
<dbReference type="PANTHER" id="PTHR11455:SF2">
    <property type="entry name" value="BLUE-LIGHT PHOTORECEPTOR PHR2"/>
    <property type="match status" value="1"/>
</dbReference>
<dbReference type="GO" id="GO:0071949">
    <property type="term" value="F:FAD binding"/>
    <property type="evidence" value="ECO:0007669"/>
    <property type="project" value="TreeGrafter"/>
</dbReference>
<evidence type="ECO:0000313" key="6">
    <source>
        <dbReference type="Proteomes" id="UP000247498"/>
    </source>
</evidence>
<feature type="region of interest" description="Disordered" evidence="3">
    <location>
        <begin position="1"/>
        <end position="29"/>
    </location>
</feature>
<dbReference type="InterPro" id="IPR002081">
    <property type="entry name" value="Cryptochrome/DNA_photolyase_1"/>
</dbReference>
<evidence type="ECO:0000313" key="5">
    <source>
        <dbReference type="EMBL" id="GBF93998.1"/>
    </source>
</evidence>
<dbReference type="OrthoDB" id="435881at2759"/>
<evidence type="ECO:0000256" key="2">
    <source>
        <dbReference type="PIRSR" id="PIRSR602081-1"/>
    </source>
</evidence>
<dbReference type="InterPro" id="IPR036155">
    <property type="entry name" value="Crypto/Photolyase_N_sf"/>
</dbReference>
<dbReference type="Pfam" id="PF00875">
    <property type="entry name" value="DNA_photolyase"/>
    <property type="match status" value="1"/>
</dbReference>
<comment type="caution">
    <text evidence="5">The sequence shown here is derived from an EMBL/GenBank/DDBJ whole genome shotgun (WGS) entry which is preliminary data.</text>
</comment>
<dbReference type="Gene3D" id="3.40.50.620">
    <property type="entry name" value="HUPs"/>
    <property type="match status" value="1"/>
</dbReference>
<feature type="binding site" evidence="2">
    <location>
        <begin position="433"/>
        <end position="440"/>
    </location>
    <ligand>
        <name>FAD</name>
        <dbReference type="ChEBI" id="CHEBI:57692"/>
    </ligand>
</feature>
<dbReference type="PANTHER" id="PTHR11455">
    <property type="entry name" value="CRYPTOCHROME"/>
    <property type="match status" value="1"/>
</dbReference>
<dbReference type="SUPFAM" id="SSF52425">
    <property type="entry name" value="Cryptochrome/photolyase, N-terminal domain"/>
    <property type="match status" value="1"/>
</dbReference>
<evidence type="ECO:0000256" key="1">
    <source>
        <dbReference type="ARBA" id="ARBA00005862"/>
    </source>
</evidence>
<evidence type="ECO:0000256" key="3">
    <source>
        <dbReference type="SAM" id="MobiDB-lite"/>
    </source>
</evidence>
<comment type="cofactor">
    <cofactor evidence="2">
        <name>FAD</name>
        <dbReference type="ChEBI" id="CHEBI:57692"/>
    </cofactor>
    <text evidence="2">Binds 1 FAD per subunit.</text>
</comment>
<reference evidence="5 6" key="1">
    <citation type="journal article" date="2018" name="Sci. Rep.">
        <title>Raphidocelis subcapitata (=Pseudokirchneriella subcapitata) provides an insight into genome evolution and environmental adaptations in the Sphaeropleales.</title>
        <authorList>
            <person name="Suzuki S."/>
            <person name="Yamaguchi H."/>
            <person name="Nakajima N."/>
            <person name="Kawachi M."/>
        </authorList>
    </citation>
    <scope>NUCLEOTIDE SEQUENCE [LARGE SCALE GENOMIC DNA]</scope>
    <source>
        <strain evidence="5 6">NIES-35</strain>
    </source>
</reference>
<dbReference type="AlphaFoldDB" id="A0A2V0P296"/>
<dbReference type="InParanoid" id="A0A2V0P296"/>
<dbReference type="InterPro" id="IPR014729">
    <property type="entry name" value="Rossmann-like_a/b/a_fold"/>
</dbReference>
<dbReference type="GO" id="GO:0003904">
    <property type="term" value="F:deoxyribodipyrimidine photo-lyase activity"/>
    <property type="evidence" value="ECO:0007669"/>
    <property type="project" value="TreeGrafter"/>
</dbReference>
<dbReference type="EMBL" id="BDRX01000046">
    <property type="protein sequence ID" value="GBF93998.1"/>
    <property type="molecule type" value="Genomic_DNA"/>
</dbReference>
<dbReference type="Gene3D" id="1.25.40.80">
    <property type="match status" value="1"/>
</dbReference>
<keyword evidence="2" id="KW-0285">Flavoprotein</keyword>
<feature type="domain" description="Photolyase/cryptochrome alpha/beta" evidence="4">
    <location>
        <begin position="214"/>
        <end position="299"/>
    </location>
</feature>
<keyword evidence="2" id="KW-0274">FAD</keyword>
<feature type="region of interest" description="Disordered" evidence="3">
    <location>
        <begin position="64"/>
        <end position="85"/>
    </location>
</feature>
<accession>A0A2V0P296</accession>
<dbReference type="Proteomes" id="UP000247498">
    <property type="component" value="Unassembled WGS sequence"/>
</dbReference>
<dbReference type="GO" id="GO:0003677">
    <property type="term" value="F:DNA binding"/>
    <property type="evidence" value="ECO:0007669"/>
    <property type="project" value="TreeGrafter"/>
</dbReference>
<sequence length="465" mass="47322">MAQPDDAATGGAAGAAAAAPPPPAPASLTLASRPVRCVQAAYARPASLDRASVPTAARLAPKPFHAAGASSHREQEAQRPGSGGRGWAAPLGAGLALLRVLGAGAAGVGARLAPGAAVTPAEADCFSDHRVFPSLLPRRTDGAPGGGPAVPGARCRLHCAFGRWLPACLGACQSALTPDPWPAHRALPNPICDSKTPFVQNPNPKTQPPFVTRRQLAAATGATRVYCHGEVTAEERRVEAAVAAALDAQGASLQVVWGSTLFHPEDLPFRPSAAPLHYGDFRNAVAGSGRGRAGAPVRRPLPAPESLKGLPAASAIDAGEIPTLGGLGLSEASPRRAKTDAALAGRALLGGERAAMEHVRALIRSLPSGSEGRAPAPRDAAPAFSARVSPYLAVGCVSPRTVWHELSRAQGGAAAAGAGKTARRDGASWLLFELMWRDFFRFVNARLSAGATAAAPAPPAAAFAF</sequence>
<gene>
    <name evidence="5" type="ORF">Rsub_06247</name>
</gene>